<sequence length="510" mass="55672">MHGETDMNEGGPSGRFAPSASPLVHPHVVTERSPATTSDLSFRASAAKALGDVQLRANFRRAMDGLMAKRAAQFPDPGDLQELRDLGTAVRARSLLRLPELLEQLEASCSRNGIQVHWAETCDQANALILGLLQAKGATRLVKGKSMVSEEMHLNAFLESHGIESLESDLGEYIIQLDHETPSHIIMPAIHKNKGQIARQFSQKIKDAKYTEDVDELTALARKVLRQKFLEADAGLSGVNFAVAETGTLCLVENEGNGRMSTHVPPLHIAVMGLEKVVARLEDVAPLYALLTRSATGQPVSTYFNLISGPRAEGEKDGPREVHLVILDNGRSRIYGDPQLQATLRCIRCGACMNHCPVYTRVGGHAYEAVYPGPIGKILTPQMEGVGLRHDLIHGSSLCGACSEVCPVEIPIPDILVRLRREATHADAGSKVAGKGTGRTAAEDLAWRAWAAVLKRPGLYRFSVWFATRFRRFIPGGLPLLKAWTMSRTKPLPAPRSLQERLRSEGLPRV</sequence>
<feature type="domain" description="4Fe-4S ferredoxin-type" evidence="9">
    <location>
        <begin position="336"/>
        <end position="366"/>
    </location>
</feature>
<evidence type="ECO:0000259" key="9">
    <source>
        <dbReference type="PROSITE" id="PS51379"/>
    </source>
</evidence>
<feature type="compositionally biased region" description="Basic and acidic residues" evidence="8">
    <location>
        <begin position="498"/>
        <end position="510"/>
    </location>
</feature>
<keyword evidence="5" id="KW-0249">Electron transport</keyword>
<dbReference type="InterPro" id="IPR009051">
    <property type="entry name" value="Helical_ferredxn"/>
</dbReference>
<evidence type="ECO:0000256" key="5">
    <source>
        <dbReference type="ARBA" id="ARBA00022982"/>
    </source>
</evidence>
<dbReference type="Gene3D" id="1.10.1060.10">
    <property type="entry name" value="Alpha-helical ferredoxin"/>
    <property type="match status" value="1"/>
</dbReference>
<keyword evidence="7" id="KW-0411">Iron-sulfur</keyword>
<reference evidence="10 11" key="1">
    <citation type="journal article" date="2023" name="Antonie Van Leeuwenhoek">
        <title>Mesoterricola silvestris gen. nov., sp. nov., Mesoterricola sediminis sp. nov., Geothrix oryzae sp. nov., Geothrix edaphica sp. nov., Geothrix rubra sp. nov., and Geothrix limicola sp. nov., six novel members of Acidobacteriota isolated from soils.</title>
        <authorList>
            <person name="Itoh H."/>
            <person name="Sugisawa Y."/>
            <person name="Mise K."/>
            <person name="Xu Z."/>
            <person name="Kuniyasu M."/>
            <person name="Ushijima N."/>
            <person name="Kawano K."/>
            <person name="Kobayashi E."/>
            <person name="Shiratori Y."/>
            <person name="Masuda Y."/>
            <person name="Senoo K."/>
        </authorList>
    </citation>
    <scope>NUCLEOTIDE SEQUENCE [LARGE SCALE GENOMIC DNA]</scope>
    <source>
        <strain evidence="10 11">Red803</strain>
    </source>
</reference>
<evidence type="ECO:0000256" key="2">
    <source>
        <dbReference type="ARBA" id="ARBA00022485"/>
    </source>
</evidence>
<dbReference type="PANTHER" id="PTHR47153:SF2">
    <property type="entry name" value="LACTATE UTILIZATION PROTEIN B"/>
    <property type="match status" value="1"/>
</dbReference>
<dbReference type="Pfam" id="PF02589">
    <property type="entry name" value="LUD_dom"/>
    <property type="match status" value="1"/>
</dbReference>
<organism evidence="10 11">
    <name type="scientific">Geothrix rubra</name>
    <dbReference type="NCBI Taxonomy" id="2927977"/>
    <lineage>
        <taxon>Bacteria</taxon>
        <taxon>Pseudomonadati</taxon>
        <taxon>Acidobacteriota</taxon>
        <taxon>Holophagae</taxon>
        <taxon>Holophagales</taxon>
        <taxon>Holophagaceae</taxon>
        <taxon>Geothrix</taxon>
    </lineage>
</organism>
<dbReference type="Pfam" id="PF11870">
    <property type="entry name" value="LutB_C"/>
    <property type="match status" value="1"/>
</dbReference>
<keyword evidence="11" id="KW-1185">Reference proteome</keyword>
<dbReference type="PROSITE" id="PS00198">
    <property type="entry name" value="4FE4S_FER_1"/>
    <property type="match status" value="1"/>
</dbReference>
<dbReference type="Gene3D" id="3.40.50.10420">
    <property type="entry name" value="NagB/RpiA/CoA transferase-like"/>
    <property type="match status" value="1"/>
</dbReference>
<keyword evidence="3" id="KW-0479">Metal-binding</keyword>
<dbReference type="EMBL" id="BSDD01000001">
    <property type="protein sequence ID" value="GLH68982.1"/>
    <property type="molecule type" value="Genomic_DNA"/>
</dbReference>
<dbReference type="SUPFAM" id="SSF46548">
    <property type="entry name" value="alpha-helical ferredoxin"/>
    <property type="match status" value="1"/>
</dbReference>
<dbReference type="InterPro" id="IPR003741">
    <property type="entry name" value="LUD_dom"/>
</dbReference>
<dbReference type="InterPro" id="IPR017900">
    <property type="entry name" value="4Fe4S_Fe_S_CS"/>
</dbReference>
<evidence type="ECO:0000256" key="1">
    <source>
        <dbReference type="ARBA" id="ARBA00022448"/>
    </source>
</evidence>
<dbReference type="InterPro" id="IPR004452">
    <property type="entry name" value="LutB/LldF"/>
</dbReference>
<accession>A0ABQ5Q2U7</accession>
<dbReference type="InterPro" id="IPR024185">
    <property type="entry name" value="FTHF_cligase-like_sf"/>
</dbReference>
<dbReference type="Proteomes" id="UP001165089">
    <property type="component" value="Unassembled WGS sequence"/>
</dbReference>
<evidence type="ECO:0000313" key="11">
    <source>
        <dbReference type="Proteomes" id="UP001165089"/>
    </source>
</evidence>
<proteinExistence type="predicted"/>
<dbReference type="Pfam" id="PF13183">
    <property type="entry name" value="Fer4_8"/>
    <property type="match status" value="1"/>
</dbReference>
<keyword evidence="2" id="KW-0004">4Fe-4S</keyword>
<keyword evidence="4" id="KW-0677">Repeat</keyword>
<feature type="region of interest" description="Disordered" evidence="8">
    <location>
        <begin position="1"/>
        <end position="21"/>
    </location>
</feature>
<dbReference type="InterPro" id="IPR017896">
    <property type="entry name" value="4Fe4S_Fe-S-bd"/>
</dbReference>
<evidence type="ECO:0000256" key="3">
    <source>
        <dbReference type="ARBA" id="ARBA00022723"/>
    </source>
</evidence>
<name>A0ABQ5Q2U7_9BACT</name>
<evidence type="ECO:0000256" key="7">
    <source>
        <dbReference type="ARBA" id="ARBA00023014"/>
    </source>
</evidence>
<protein>
    <submittedName>
        <fullName evidence="10">4Fe-4S ferredoxin</fullName>
    </submittedName>
</protein>
<keyword evidence="6" id="KW-0408">Iron</keyword>
<evidence type="ECO:0000313" key="10">
    <source>
        <dbReference type="EMBL" id="GLH68982.1"/>
    </source>
</evidence>
<dbReference type="NCBIfam" id="TIGR00273">
    <property type="entry name" value="LutB/LldF family L-lactate oxidation iron-sulfur protein"/>
    <property type="match status" value="1"/>
</dbReference>
<feature type="region of interest" description="Disordered" evidence="8">
    <location>
        <begin position="491"/>
        <end position="510"/>
    </location>
</feature>
<dbReference type="PROSITE" id="PS51379">
    <property type="entry name" value="4FE4S_FER_2"/>
    <property type="match status" value="1"/>
</dbReference>
<dbReference type="RefSeq" id="WP_285722687.1">
    <property type="nucleotide sequence ID" value="NZ_BSDD01000001.1"/>
</dbReference>
<dbReference type="PANTHER" id="PTHR47153">
    <property type="entry name" value="LACTATE UTILIZATION PROTEIN B"/>
    <property type="match status" value="1"/>
</dbReference>
<evidence type="ECO:0000256" key="6">
    <source>
        <dbReference type="ARBA" id="ARBA00023004"/>
    </source>
</evidence>
<evidence type="ECO:0000256" key="4">
    <source>
        <dbReference type="ARBA" id="ARBA00022737"/>
    </source>
</evidence>
<dbReference type="InterPro" id="IPR037171">
    <property type="entry name" value="NagB/RpiA_transferase-like"/>
</dbReference>
<evidence type="ECO:0000256" key="8">
    <source>
        <dbReference type="SAM" id="MobiDB-lite"/>
    </source>
</evidence>
<dbReference type="InterPro" id="IPR024569">
    <property type="entry name" value="LutB_C"/>
</dbReference>
<keyword evidence="1" id="KW-0813">Transport</keyword>
<gene>
    <name evidence="10" type="ORF">GETHPA_05150</name>
</gene>
<dbReference type="SUPFAM" id="SSF100950">
    <property type="entry name" value="NagB/RpiA/CoA transferase-like"/>
    <property type="match status" value="1"/>
</dbReference>
<comment type="caution">
    <text evidence="10">The sequence shown here is derived from an EMBL/GenBank/DDBJ whole genome shotgun (WGS) entry which is preliminary data.</text>
</comment>